<accession>A0A4R5YKU9</accession>
<dbReference type="Pfam" id="PF03777">
    <property type="entry name" value="ChpA-C"/>
    <property type="match status" value="1"/>
</dbReference>
<evidence type="ECO:0000256" key="2">
    <source>
        <dbReference type="ARBA" id="ARBA00022889"/>
    </source>
</evidence>
<feature type="chain" id="PRO_5020865549" evidence="6">
    <location>
        <begin position="29"/>
        <end position="571"/>
    </location>
</feature>
<dbReference type="Proteomes" id="UP000295633">
    <property type="component" value="Unassembled WGS sequence"/>
</dbReference>
<dbReference type="EMBL" id="SMZX01000001">
    <property type="protein sequence ID" value="TDL45856.1"/>
    <property type="molecule type" value="Genomic_DNA"/>
</dbReference>
<name>A0A4R5YKU9_9MICO</name>
<feature type="compositionally biased region" description="Low complexity" evidence="4">
    <location>
        <begin position="488"/>
        <end position="508"/>
    </location>
</feature>
<evidence type="ECO:0000256" key="1">
    <source>
        <dbReference type="ARBA" id="ARBA00022512"/>
    </source>
</evidence>
<feature type="region of interest" description="Disordered" evidence="4">
    <location>
        <begin position="342"/>
        <end position="377"/>
    </location>
</feature>
<protein>
    <submittedName>
        <fullName evidence="8">DUF320 domain-containing protein</fullName>
    </submittedName>
</protein>
<feature type="region of interest" description="Disordered" evidence="4">
    <location>
        <begin position="120"/>
        <end position="152"/>
    </location>
</feature>
<sequence length="571" mass="53652">MNTMLSRALLGTLVAGGITLFGAAAAQAAESTTSGEDGLLSGTQALLNVDVPVTIGDTAISLVGDSSTSSSDKGSSAAPSRDSDSASTSGSDGAASGSQAIINVSVPVTVKDTAVSVIGDSSTKSTDAAPAAPAKDPAKAPAASTGGSDGIGSGTQVVAPVKAPVTVKDTAVSVIGDSKTESTDAAATAAPSSPASSATTGGEDGVGSGTQVVAPIAVPVRVEDVAISVIGDSTTESTYAAAPSAPASPAPSATTDGTDGTASGTQVVAPITVPVTVDGNAISVIGDSTTESTGAPAPTAPAAGTTEGPSTDGSDGIGSGTQVVAPITVPVTVDGNAVSVIGDSTTESTGAAAPSTPATGATEGPSTDGSDGIGSGTQVVAPITLPVMIGDTAVSVIGDSTSVGGGTGTAPSTGTIGTPITSGENGIGGGTQVLLPIGIPITVGDTAVSIIGDSTVTDPGTGPGTDPGTGPGTGPVDPTDPVEPVDPVDPTNPVDPVDPVNPGTVPGDTPGLGTDDQIPGAPGTSMTPQATATEMPRALAQAGGVPVTWLPLAAAALILAGALLALRRRTA</sequence>
<dbReference type="AlphaFoldDB" id="A0A4R5YKU9"/>
<feature type="region of interest" description="Disordered" evidence="4">
    <location>
        <begin position="285"/>
        <end position="321"/>
    </location>
</feature>
<feature type="region of interest" description="Disordered" evidence="4">
    <location>
        <begin position="404"/>
        <end position="424"/>
    </location>
</feature>
<feature type="transmembrane region" description="Helical" evidence="5">
    <location>
        <begin position="547"/>
        <end position="566"/>
    </location>
</feature>
<feature type="region of interest" description="Disordered" evidence="4">
    <location>
        <begin position="179"/>
        <end position="207"/>
    </location>
</feature>
<keyword evidence="5" id="KW-1133">Transmembrane helix</keyword>
<feature type="compositionally biased region" description="Low complexity" evidence="4">
    <location>
        <begin position="120"/>
        <end position="146"/>
    </location>
</feature>
<feature type="region of interest" description="Disordered" evidence="4">
    <location>
        <begin position="62"/>
        <end position="96"/>
    </location>
</feature>
<proteinExistence type="predicted"/>
<evidence type="ECO:0000256" key="4">
    <source>
        <dbReference type="SAM" id="MobiDB-lite"/>
    </source>
</evidence>
<feature type="domain" description="Chaplin" evidence="7">
    <location>
        <begin position="148"/>
        <end position="188"/>
    </location>
</feature>
<keyword evidence="3" id="KW-0034">Amyloid</keyword>
<keyword evidence="2" id="KW-0130">Cell adhesion</keyword>
<evidence type="ECO:0000256" key="3">
    <source>
        <dbReference type="ARBA" id="ARBA00023087"/>
    </source>
</evidence>
<keyword evidence="5" id="KW-0812">Transmembrane</keyword>
<feature type="compositionally biased region" description="Low complexity" evidence="4">
    <location>
        <begin position="409"/>
        <end position="423"/>
    </location>
</feature>
<feature type="compositionally biased region" description="Low complexity" evidence="4">
    <location>
        <begin position="344"/>
        <end position="370"/>
    </location>
</feature>
<feature type="compositionally biased region" description="Gly residues" evidence="4">
    <location>
        <begin position="461"/>
        <end position="473"/>
    </location>
</feature>
<keyword evidence="5" id="KW-0472">Membrane</keyword>
<feature type="compositionally biased region" description="Low complexity" evidence="4">
    <location>
        <begin position="183"/>
        <end position="200"/>
    </location>
</feature>
<gene>
    <name evidence="8" type="ORF">E2R54_05285</name>
</gene>
<reference evidence="8 9" key="1">
    <citation type="submission" date="2019-03" db="EMBL/GenBank/DDBJ databases">
        <title>Genome Sequencing and Assembly of Various Microbes Isolated from Partially Reclaimed Soil and Acid Mine Drainage (AMD) Site.</title>
        <authorList>
            <person name="Steinbock B."/>
            <person name="Bechtold R."/>
            <person name="Sevigny J.L."/>
            <person name="Thomas D."/>
            <person name="Cuthill L.R."/>
            <person name="Aveiro Johannsen E.J."/>
            <person name="Thomas K."/>
            <person name="Ghosh A."/>
        </authorList>
    </citation>
    <scope>NUCLEOTIDE SEQUENCE [LARGE SCALE GENOMIC DNA]</scope>
    <source>
        <strain evidence="8 9">F-B2</strain>
    </source>
</reference>
<feature type="signal peptide" evidence="6">
    <location>
        <begin position="1"/>
        <end position="28"/>
    </location>
</feature>
<feature type="domain" description="Chaplin" evidence="7">
    <location>
        <begin position="370"/>
        <end position="410"/>
    </location>
</feature>
<evidence type="ECO:0000313" key="8">
    <source>
        <dbReference type="EMBL" id="TDL45856.1"/>
    </source>
</evidence>
<comment type="caution">
    <text evidence="8">The sequence shown here is derived from an EMBL/GenBank/DDBJ whole genome shotgun (WGS) entry which is preliminary data.</text>
</comment>
<feature type="compositionally biased region" description="Low complexity" evidence="4">
    <location>
        <begin position="288"/>
        <end position="314"/>
    </location>
</feature>
<feature type="region of interest" description="Disordered" evidence="4">
    <location>
        <begin position="239"/>
        <end position="264"/>
    </location>
</feature>
<dbReference type="PROSITE" id="PS51884">
    <property type="entry name" value="CHAPLIN"/>
    <property type="match status" value="4"/>
</dbReference>
<keyword evidence="6" id="KW-0732">Signal</keyword>
<feature type="domain" description="Chaplin" evidence="7">
    <location>
        <begin position="314"/>
        <end position="354"/>
    </location>
</feature>
<evidence type="ECO:0000256" key="6">
    <source>
        <dbReference type="SAM" id="SignalP"/>
    </source>
</evidence>
<keyword evidence="1" id="KW-0964">Secreted</keyword>
<keyword evidence="1" id="KW-0134">Cell wall</keyword>
<feature type="domain" description="Chaplin" evidence="7">
    <location>
        <begin position="258"/>
        <end position="298"/>
    </location>
</feature>
<evidence type="ECO:0000259" key="7">
    <source>
        <dbReference type="PROSITE" id="PS51884"/>
    </source>
</evidence>
<dbReference type="GO" id="GO:0007155">
    <property type="term" value="P:cell adhesion"/>
    <property type="evidence" value="ECO:0007669"/>
    <property type="project" value="UniProtKB-KW"/>
</dbReference>
<dbReference type="RefSeq" id="WP_133398945.1">
    <property type="nucleotide sequence ID" value="NZ_SMZX01000001.1"/>
</dbReference>
<organism evidence="8 9">
    <name type="scientific">Microbacterium oleivorans</name>
    <dbReference type="NCBI Taxonomy" id="273677"/>
    <lineage>
        <taxon>Bacteria</taxon>
        <taxon>Bacillati</taxon>
        <taxon>Actinomycetota</taxon>
        <taxon>Actinomycetes</taxon>
        <taxon>Micrococcales</taxon>
        <taxon>Microbacteriaceae</taxon>
        <taxon>Microbacterium</taxon>
    </lineage>
</organism>
<evidence type="ECO:0000256" key="5">
    <source>
        <dbReference type="SAM" id="Phobius"/>
    </source>
</evidence>
<evidence type="ECO:0000313" key="9">
    <source>
        <dbReference type="Proteomes" id="UP000295633"/>
    </source>
</evidence>
<feature type="region of interest" description="Disordered" evidence="4">
    <location>
        <begin position="452"/>
        <end position="529"/>
    </location>
</feature>
<dbReference type="InterPro" id="IPR005528">
    <property type="entry name" value="ChpA-H"/>
</dbReference>